<reference evidence="1" key="2">
    <citation type="submission" date="2020-06" db="EMBL/GenBank/DDBJ databases">
        <authorList>
            <person name="Sheffer M."/>
        </authorList>
    </citation>
    <scope>NUCLEOTIDE SEQUENCE</scope>
</reference>
<dbReference type="EMBL" id="JABXBU010002072">
    <property type="protein sequence ID" value="KAF8778443.1"/>
    <property type="molecule type" value="Genomic_DNA"/>
</dbReference>
<protein>
    <submittedName>
        <fullName evidence="1">Uncharacterized protein</fullName>
    </submittedName>
</protein>
<proteinExistence type="predicted"/>
<dbReference type="Proteomes" id="UP000807504">
    <property type="component" value="Unassembled WGS sequence"/>
</dbReference>
<organism evidence="1 2">
    <name type="scientific">Argiope bruennichi</name>
    <name type="common">Wasp spider</name>
    <name type="synonym">Aranea bruennichi</name>
    <dbReference type="NCBI Taxonomy" id="94029"/>
    <lineage>
        <taxon>Eukaryota</taxon>
        <taxon>Metazoa</taxon>
        <taxon>Ecdysozoa</taxon>
        <taxon>Arthropoda</taxon>
        <taxon>Chelicerata</taxon>
        <taxon>Arachnida</taxon>
        <taxon>Araneae</taxon>
        <taxon>Araneomorphae</taxon>
        <taxon>Entelegynae</taxon>
        <taxon>Araneoidea</taxon>
        <taxon>Araneidae</taxon>
        <taxon>Argiope</taxon>
    </lineage>
</organism>
<comment type="caution">
    <text evidence="1">The sequence shown here is derived from an EMBL/GenBank/DDBJ whole genome shotgun (WGS) entry which is preliminary data.</text>
</comment>
<evidence type="ECO:0000313" key="2">
    <source>
        <dbReference type="Proteomes" id="UP000807504"/>
    </source>
</evidence>
<keyword evidence="2" id="KW-1185">Reference proteome</keyword>
<accession>A0A8T0ER91</accession>
<reference evidence="1" key="1">
    <citation type="journal article" date="2020" name="bioRxiv">
        <title>Chromosome-level reference genome of the European wasp spider Argiope bruennichi: a resource for studies on range expansion and evolutionary adaptation.</title>
        <authorList>
            <person name="Sheffer M.M."/>
            <person name="Hoppe A."/>
            <person name="Krehenwinkel H."/>
            <person name="Uhl G."/>
            <person name="Kuss A.W."/>
            <person name="Jensen L."/>
            <person name="Jensen C."/>
            <person name="Gillespie R.G."/>
            <person name="Hoff K.J."/>
            <person name="Prost S."/>
        </authorList>
    </citation>
    <scope>NUCLEOTIDE SEQUENCE</scope>
</reference>
<name>A0A8T0ER91_ARGBR</name>
<sequence>MELSDPKIRAYGVIRQVSDLMELSDPKINANGAINPRWSYQILIELSDPNGAIISKDQSLMELSDPISGDYQIQRSSLMELSRS</sequence>
<dbReference type="AlphaFoldDB" id="A0A8T0ER91"/>
<evidence type="ECO:0000313" key="1">
    <source>
        <dbReference type="EMBL" id="KAF8778443.1"/>
    </source>
</evidence>
<gene>
    <name evidence="1" type="ORF">HNY73_015167</name>
</gene>